<dbReference type="Pfam" id="PF03007">
    <property type="entry name" value="WS_DGAT_cat"/>
    <property type="match status" value="1"/>
</dbReference>
<dbReference type="SUPFAM" id="SSF52777">
    <property type="entry name" value="CoA-dependent acyltransferases"/>
    <property type="match status" value="1"/>
</dbReference>
<dbReference type="GO" id="GO:0045017">
    <property type="term" value="P:glycerolipid biosynthetic process"/>
    <property type="evidence" value="ECO:0007669"/>
    <property type="project" value="InterPro"/>
</dbReference>
<protein>
    <recommendedName>
        <fullName evidence="1">O-acyltransferase WSD1-like N-terminal domain-containing protein</fullName>
    </recommendedName>
</protein>
<dbReference type="GO" id="GO:0004144">
    <property type="term" value="F:diacylglycerol O-acyltransferase activity"/>
    <property type="evidence" value="ECO:0007669"/>
    <property type="project" value="InterPro"/>
</dbReference>
<evidence type="ECO:0000259" key="1">
    <source>
        <dbReference type="Pfam" id="PF03007"/>
    </source>
</evidence>
<evidence type="ECO:0000313" key="3">
    <source>
        <dbReference type="Proteomes" id="UP000295117"/>
    </source>
</evidence>
<proteinExistence type="predicted"/>
<dbReference type="InterPro" id="IPR004255">
    <property type="entry name" value="O-acyltransferase_WSD1_N"/>
</dbReference>
<dbReference type="AlphaFoldDB" id="A0A4R8RZG8"/>
<name>A0A4R8RZG8_9MYCO</name>
<dbReference type="InterPro" id="IPR023213">
    <property type="entry name" value="CAT-like_dom_sf"/>
</dbReference>
<sequence length="464" mass="50052">MSNILDLVDQTAFVGEQATGATNVLQCVWVYKRAINIDGLRQFYQHLQRGRLSRRIERSPLPFGRHRWVSPGDQSDLEIIEKPRPREEFDAWLGEQANTPLDIEQGPGWRLAVLPFTDGGAGVSFVISHCLIDGVGLCEALADAASGRHDPISWPAVGSRRRWHALREDGRQTARDIPAIGRAVVAAARFVGRNRGGYRSGTQPPRAPRSPFVGPDEFIALPSATIFVDADEWDARAHSLGGTSNALLAGLAARLAQRVGRVGRDGFATLAIPVNERADGDTRANAITGIDIMVDPAAATADLRGIRAAIKQALIRRQEVPDERLVLVPLAPLLPRWLIRRVVGAALGGATTSGSSNLGAINPAANRPDGTDADHFGMRSLFPRMTQATVQRARGLLGLLSGRVHGQVFISVLAYQPGRPNSNSDLRRELSNAVSDFSLTATIGWPCSEPVSRGASTSPRRCIA</sequence>
<reference evidence="2 3" key="1">
    <citation type="journal article" date="2019" name="Sci. Rep.">
        <title>Extended insight into the Mycobacterium chelonae-abscessus complex through whole genome sequencing of Mycobacterium salmoniphilum outbreak and Mycobacterium salmoniphilum-like strains.</title>
        <authorList>
            <person name="Behra P.R.K."/>
            <person name="Das S."/>
            <person name="Pettersson B.M.F."/>
            <person name="Shirreff L."/>
            <person name="DuCote T."/>
            <person name="Jacobsson K.G."/>
            <person name="Ennis D.G."/>
            <person name="Kirsebom L.A."/>
        </authorList>
    </citation>
    <scope>NUCLEOTIDE SEQUENCE [LARGE SCALE GENOMIC DNA]</scope>
    <source>
        <strain evidence="2 3">DE 4585</strain>
    </source>
</reference>
<organism evidence="2 3">
    <name type="scientific">Mycobacteroides salmoniphilum</name>
    <dbReference type="NCBI Taxonomy" id="404941"/>
    <lineage>
        <taxon>Bacteria</taxon>
        <taxon>Bacillati</taxon>
        <taxon>Actinomycetota</taxon>
        <taxon>Actinomycetes</taxon>
        <taxon>Mycobacteriales</taxon>
        <taxon>Mycobacteriaceae</taxon>
        <taxon>Mycobacteroides</taxon>
    </lineage>
</organism>
<dbReference type="Gene3D" id="3.30.559.10">
    <property type="entry name" value="Chloramphenicol acetyltransferase-like domain"/>
    <property type="match status" value="1"/>
</dbReference>
<dbReference type="RefSeq" id="WP_134072148.1">
    <property type="nucleotide sequence ID" value="NZ_PECH01000008.1"/>
</dbReference>
<gene>
    <name evidence="2" type="ORF">DE4585_03427</name>
</gene>
<feature type="domain" description="O-acyltransferase WSD1-like N-terminal" evidence="1">
    <location>
        <begin position="51"/>
        <end position="213"/>
    </location>
</feature>
<dbReference type="EMBL" id="PECH01000008">
    <property type="protein sequence ID" value="TDZ79679.1"/>
    <property type="molecule type" value="Genomic_DNA"/>
</dbReference>
<evidence type="ECO:0000313" key="2">
    <source>
        <dbReference type="EMBL" id="TDZ79679.1"/>
    </source>
</evidence>
<accession>A0A4R8RZG8</accession>
<comment type="caution">
    <text evidence="2">The sequence shown here is derived from an EMBL/GenBank/DDBJ whole genome shotgun (WGS) entry which is preliminary data.</text>
</comment>
<dbReference type="Proteomes" id="UP000295117">
    <property type="component" value="Unassembled WGS sequence"/>
</dbReference>